<evidence type="ECO:0000256" key="1">
    <source>
        <dbReference type="ARBA" id="ARBA00022670"/>
    </source>
</evidence>
<comment type="caution">
    <text evidence="3">The sequence shown here is derived from an EMBL/GenBank/DDBJ whole genome shotgun (WGS) entry which is preliminary data.</text>
</comment>
<dbReference type="Gene3D" id="3.30.420.10">
    <property type="entry name" value="Ribonuclease H-like superfamily/Ribonuclease H"/>
    <property type="match status" value="1"/>
</dbReference>
<name>A0A6L2MEN0_TANCI</name>
<dbReference type="EMBL" id="BKCJ010006362">
    <property type="protein sequence ID" value="GEU71747.1"/>
    <property type="molecule type" value="Genomic_DNA"/>
</dbReference>
<feature type="domain" description="Integrase catalytic" evidence="2">
    <location>
        <begin position="1081"/>
        <end position="1186"/>
    </location>
</feature>
<proteinExistence type="predicted"/>
<dbReference type="SUPFAM" id="SSF53098">
    <property type="entry name" value="Ribonuclease H-like"/>
    <property type="match status" value="1"/>
</dbReference>
<evidence type="ECO:0000313" key="3">
    <source>
        <dbReference type="EMBL" id="GEU71747.1"/>
    </source>
</evidence>
<dbReference type="InterPro" id="IPR054722">
    <property type="entry name" value="PolX-like_BBD"/>
</dbReference>
<keyword evidence="1" id="KW-0378">Hydrolase</keyword>
<protein>
    <recommendedName>
        <fullName evidence="2">Integrase catalytic domain-containing protein</fullName>
    </recommendedName>
</protein>
<dbReference type="InterPro" id="IPR039537">
    <property type="entry name" value="Retrotran_Ty1/copia-like"/>
</dbReference>
<sequence length="1413" mass="159950">MPKFGAIDIKFGVRLKCGTYVKVWHNKFLSIMDENVTWMSYKKALLQRFGKSIDGPSREFSSSKSVRDSSLYSGLVDKLEELLWVKEVTDPIEDKRVEYSDKKEPFEMGSRLVDDVAVEAVTSSVEVENRLVDDVVMDKDGGSNECETSKCDQLLNVGMETQIALETTQPLLKCLPTIPDVNEHTKFSSVGCIQKDANLLDICFDLRYVEGWEYGNKGCKVATCDDLLHTNVKQKGNLEKETTCFAHMSSRTRNESSVSQRIKDTCNIEILTYSLEVGSVKESARSDFDESYLIVYLEADENNGDNFGCLKFAKWKWLKRSRKGAKCKVKNRGWRFSDIFVLKLDESDDERVTGNGLETKVIETSLGIEYLENFLVAASSSGSSSNSQNVAFVSAESTNSTNELNAAYCVSTATGHSSQAQGSSSYADELMFLFFTNQSSSPQLDNEDLEQINQDDLEEMDLKWQVAMISMRVKRFYKKTRRKLEFNGKEPVGFDKTKVECFNCHRRGNFARDCRIARNSGNMSRDDENAGYKGRDNGKRLAREKDEKALVVQDRLGTYDWSYQVEEEATDFALMAFTLNPSSSSSLNSEVQSCSKQCVQSYEQLKNLFDEQLEKLRKANLEIVGYQYGLESIEGQLRVYQQNEVIYEEKIGVLEYDIKDKKEEVTETVFDNRSSDEENSLANDRFKKGERYHAVPPPLTGNYMPPKYDLSFAGLDEFIYKFKRSKTVTSFTKDAFETSTAFVEKTKEVRTTGESVKPIKSVKHVKPVKTAEQIKKLKNFSSSPTSDRKYWNGKMTQKLGMAKKSVLPNNVRKETGHKESRSVWNNAQRINHQNKFALIAVFIRSGRIPVNVAKPKVAASTSGHPHQALKNKGIVDIGCSRHMTGNKAYLADYQEINDGGFVAFGSSRDKITGKGKIRTEKLDFDYVYFVNELQFNLFSVSQMCGKKNSVLFTETECLVLSPNFKLLDESQILLRIPRQSNIYSFDLQNVVLSRDLTCLFSKSSIDESNLWHRMLGYVNFKTMNKLVKGNLVRGLPLRIFENDHTCVACQKRKQHKAACKAKFVSSISQPLQMLHMDLFCPTSVMSINHKKYYLVVTDDFSRDLDEFCGMKGIKREYRNARTPQQNKVTERKNKTLIKAARTMLADSLLPIIFWVEAVNTACYVLNTALVIKSHNKTPYELLNGRKPRLDFIRPFGCPVTILNALDPLEKFEGKADEGFLVGYYVTSKAFREVPDQYSIVFPLWSSISFTFKSSDDKAADDKPKDDIADALRKEFEQGCMDQRGAIKAGSTHSFNTISNLVNAASTSGTFSVGGPSSLNPNAFNPANTLLHVDQNDSQLPDLEDTVELRKADFNNMESSTVVSPIPTHRVHIDHLKDQILRDPKSAVQTRGMAKKSSGAYAFVSYVHKQRRTN</sequence>
<dbReference type="GO" id="GO:0006508">
    <property type="term" value="P:proteolysis"/>
    <property type="evidence" value="ECO:0007669"/>
    <property type="project" value="UniProtKB-KW"/>
</dbReference>
<gene>
    <name evidence="3" type="ORF">Tci_043725</name>
</gene>
<dbReference type="InterPro" id="IPR036397">
    <property type="entry name" value="RNaseH_sf"/>
</dbReference>
<organism evidence="3">
    <name type="scientific">Tanacetum cinerariifolium</name>
    <name type="common">Dalmatian daisy</name>
    <name type="synonym">Chrysanthemum cinerariifolium</name>
    <dbReference type="NCBI Taxonomy" id="118510"/>
    <lineage>
        <taxon>Eukaryota</taxon>
        <taxon>Viridiplantae</taxon>
        <taxon>Streptophyta</taxon>
        <taxon>Embryophyta</taxon>
        <taxon>Tracheophyta</taxon>
        <taxon>Spermatophyta</taxon>
        <taxon>Magnoliopsida</taxon>
        <taxon>eudicotyledons</taxon>
        <taxon>Gunneridae</taxon>
        <taxon>Pentapetalae</taxon>
        <taxon>asterids</taxon>
        <taxon>campanulids</taxon>
        <taxon>Asterales</taxon>
        <taxon>Asteraceae</taxon>
        <taxon>Asteroideae</taxon>
        <taxon>Anthemideae</taxon>
        <taxon>Anthemidinae</taxon>
        <taxon>Tanacetum</taxon>
    </lineage>
</organism>
<dbReference type="PROSITE" id="PS50994">
    <property type="entry name" value="INTEGRASE"/>
    <property type="match status" value="1"/>
</dbReference>
<keyword evidence="1" id="KW-0645">Protease</keyword>
<dbReference type="InterPro" id="IPR012337">
    <property type="entry name" value="RNaseH-like_sf"/>
</dbReference>
<dbReference type="PANTHER" id="PTHR42648:SF32">
    <property type="entry name" value="RIBONUCLEASE H-LIKE DOMAIN, GAG-PRE-INTEGRASE DOMAIN PROTEIN-RELATED"/>
    <property type="match status" value="1"/>
</dbReference>
<dbReference type="InterPro" id="IPR025724">
    <property type="entry name" value="GAG-pre-integrase_dom"/>
</dbReference>
<dbReference type="GO" id="GO:0015074">
    <property type="term" value="P:DNA integration"/>
    <property type="evidence" value="ECO:0007669"/>
    <property type="project" value="InterPro"/>
</dbReference>
<dbReference type="Pfam" id="PF22936">
    <property type="entry name" value="Pol_BBD"/>
    <property type="match status" value="1"/>
</dbReference>
<dbReference type="PANTHER" id="PTHR42648">
    <property type="entry name" value="TRANSPOSASE, PUTATIVE-RELATED"/>
    <property type="match status" value="1"/>
</dbReference>
<reference evidence="3" key="1">
    <citation type="journal article" date="2019" name="Sci. Rep.">
        <title>Draft genome of Tanacetum cinerariifolium, the natural source of mosquito coil.</title>
        <authorList>
            <person name="Yamashiro T."/>
            <person name="Shiraishi A."/>
            <person name="Satake H."/>
            <person name="Nakayama K."/>
        </authorList>
    </citation>
    <scope>NUCLEOTIDE SEQUENCE</scope>
</reference>
<dbReference type="GO" id="GO:0003676">
    <property type="term" value="F:nucleic acid binding"/>
    <property type="evidence" value="ECO:0007669"/>
    <property type="project" value="InterPro"/>
</dbReference>
<dbReference type="InterPro" id="IPR001584">
    <property type="entry name" value="Integrase_cat-core"/>
</dbReference>
<dbReference type="Pfam" id="PF13976">
    <property type="entry name" value="gag_pre-integrs"/>
    <property type="match status" value="1"/>
</dbReference>
<accession>A0A6L2MEN0</accession>
<evidence type="ECO:0000259" key="2">
    <source>
        <dbReference type="PROSITE" id="PS50994"/>
    </source>
</evidence>
<dbReference type="GO" id="GO:0008233">
    <property type="term" value="F:peptidase activity"/>
    <property type="evidence" value="ECO:0007669"/>
    <property type="project" value="UniProtKB-KW"/>
</dbReference>